<dbReference type="PANTHER" id="PTHR18763:SF0">
    <property type="entry name" value="WD REPEAT-CONTAINING PROTEIN 18"/>
    <property type="match status" value="1"/>
</dbReference>
<dbReference type="InterPro" id="IPR045227">
    <property type="entry name" value="WDR18/Ipi3/RID3"/>
</dbReference>
<proteinExistence type="predicted"/>
<protein>
    <submittedName>
        <fullName evidence="4">WD repeat-containing protein 18</fullName>
    </submittedName>
</protein>
<keyword evidence="1 3" id="KW-0853">WD repeat</keyword>
<dbReference type="InterPro" id="IPR015943">
    <property type="entry name" value="WD40/YVTN_repeat-like_dom_sf"/>
</dbReference>
<accession>A0A6G1SBG1</accession>
<gene>
    <name evidence="4" type="primary">wdr18</name>
    <name evidence="4" type="ORF">g.10280</name>
</gene>
<evidence type="ECO:0000256" key="2">
    <source>
        <dbReference type="ARBA" id="ARBA00022737"/>
    </source>
</evidence>
<evidence type="ECO:0000313" key="4">
    <source>
        <dbReference type="EMBL" id="MDE47738.1"/>
    </source>
</evidence>
<dbReference type="SMART" id="SM00320">
    <property type="entry name" value="WD40"/>
    <property type="match status" value="5"/>
</dbReference>
<dbReference type="InterPro" id="IPR019775">
    <property type="entry name" value="WD40_repeat_CS"/>
</dbReference>
<feature type="repeat" description="WD" evidence="3">
    <location>
        <begin position="119"/>
        <end position="150"/>
    </location>
</feature>
<dbReference type="PROSITE" id="PS00678">
    <property type="entry name" value="WD_REPEATS_1"/>
    <property type="match status" value="1"/>
</dbReference>
<dbReference type="GO" id="GO:0006364">
    <property type="term" value="P:rRNA processing"/>
    <property type="evidence" value="ECO:0007669"/>
    <property type="project" value="TreeGrafter"/>
</dbReference>
<evidence type="ECO:0000256" key="3">
    <source>
        <dbReference type="PROSITE-ProRule" id="PRU00221"/>
    </source>
</evidence>
<dbReference type="GO" id="GO:0120330">
    <property type="term" value="C:rixosome complex"/>
    <property type="evidence" value="ECO:0007669"/>
    <property type="project" value="TreeGrafter"/>
</dbReference>
<dbReference type="PROSITE" id="PS50294">
    <property type="entry name" value="WD_REPEATS_REGION"/>
    <property type="match status" value="2"/>
</dbReference>
<dbReference type="PROSITE" id="PS50082">
    <property type="entry name" value="WD_REPEATS_2"/>
    <property type="match status" value="2"/>
</dbReference>
<dbReference type="GO" id="GO:0005656">
    <property type="term" value="C:nuclear pre-replicative complex"/>
    <property type="evidence" value="ECO:0007669"/>
    <property type="project" value="TreeGrafter"/>
</dbReference>
<dbReference type="GO" id="GO:0006261">
    <property type="term" value="P:DNA-templated DNA replication"/>
    <property type="evidence" value="ECO:0007669"/>
    <property type="project" value="TreeGrafter"/>
</dbReference>
<dbReference type="PANTHER" id="PTHR18763">
    <property type="entry name" value="WD-REPEAT PROTEIN 18"/>
    <property type="match status" value="1"/>
</dbReference>
<name>A0A6G1SBG1_9ACAR</name>
<organism evidence="4">
    <name type="scientific">Aceria tosichella</name>
    <name type="common">wheat curl mite</name>
    <dbReference type="NCBI Taxonomy" id="561515"/>
    <lineage>
        <taxon>Eukaryota</taxon>
        <taxon>Metazoa</taxon>
        <taxon>Ecdysozoa</taxon>
        <taxon>Arthropoda</taxon>
        <taxon>Chelicerata</taxon>
        <taxon>Arachnida</taxon>
        <taxon>Acari</taxon>
        <taxon>Acariformes</taxon>
        <taxon>Trombidiformes</taxon>
        <taxon>Prostigmata</taxon>
        <taxon>Eupodina</taxon>
        <taxon>Eriophyoidea</taxon>
        <taxon>Eriophyidae</taxon>
        <taxon>Eriophyinae</taxon>
        <taxon>Aceriini</taxon>
        <taxon>Aceria</taxon>
    </lineage>
</organism>
<dbReference type="Gene3D" id="2.130.10.10">
    <property type="entry name" value="YVTN repeat-like/Quinoprotein amine dehydrogenase"/>
    <property type="match status" value="3"/>
</dbReference>
<reference evidence="4" key="1">
    <citation type="submission" date="2018-10" db="EMBL/GenBank/DDBJ databases">
        <title>Transcriptome assembly of Aceria tosichella (Wheat curl mite) Type 2.</title>
        <authorList>
            <person name="Scully E.D."/>
            <person name="Geib S.M."/>
            <person name="Palmer N.A."/>
            <person name="Gupta A.K."/>
            <person name="Sarath G."/>
            <person name="Tatineni S."/>
        </authorList>
    </citation>
    <scope>NUCLEOTIDE SEQUENCE</scope>
    <source>
        <strain evidence="4">LincolnNE</strain>
    </source>
</reference>
<dbReference type="InterPro" id="IPR001680">
    <property type="entry name" value="WD40_rpt"/>
</dbReference>
<feature type="repeat" description="WD" evidence="3">
    <location>
        <begin position="280"/>
        <end position="321"/>
    </location>
</feature>
<dbReference type="InterPro" id="IPR011047">
    <property type="entry name" value="Quinoprotein_ADH-like_sf"/>
</dbReference>
<dbReference type="EMBL" id="GGYP01002967">
    <property type="protein sequence ID" value="MDE47738.1"/>
    <property type="molecule type" value="Transcribed_RNA"/>
</dbReference>
<evidence type="ECO:0000256" key="1">
    <source>
        <dbReference type="ARBA" id="ARBA00022574"/>
    </source>
</evidence>
<sequence length="510" mass="57216">MVNKGPIEVALSTDLRGAPYSFSLWDIYTGAQLVSFKGNKGSPISRCLHLINHNYFITAIDNVLQIWSIYNRKSQDQKLFLPGRPSALCASSCGNYLIVAIAEMIYIWQLGSGNLLAHTQRHYQTVTVLKLNQDDTFLFSGGEDGQVLVWPLADLLSNTHNTRSLGLSQTGMDMGINEPRFTWQHHSAPITDIHISNSGLCITASTDKTINIYSCFHGRRLHCVSNWPSPITCVAMNKNESRLFLGAQDGNIYELAISSLSLSLINSKDKDGTGERRPMLTGHKDRINHLLISLDGTMLISGANDSTCKIWDVPSGKMLRDIKHQAPIANLVTFLVPDAFSLTTMTQSQAKPPLLVKPLKRNLHKLPRNSYLSKKDLFEEASTVIVNIKNKTDLFSQFQLRKAEPRALLGHLETKDEPENNLHAEVKTSSQSNRELRSLKTRLRELYLLSAEKIFQDVANESLKPYQEIVQEVDKTIPRESKKERAKSRKLLKRVVQTNGVKDAKKAKIS</sequence>
<dbReference type="SUPFAM" id="SSF50998">
    <property type="entry name" value="Quinoprotein alcohol dehydrogenase-like"/>
    <property type="match status" value="1"/>
</dbReference>
<dbReference type="Pfam" id="PF00400">
    <property type="entry name" value="WD40"/>
    <property type="match status" value="3"/>
</dbReference>
<keyword evidence="2" id="KW-0677">Repeat</keyword>
<dbReference type="AlphaFoldDB" id="A0A6G1SBG1"/>